<evidence type="ECO:0000256" key="1">
    <source>
        <dbReference type="ARBA" id="ARBA00022448"/>
    </source>
</evidence>
<evidence type="ECO:0000313" key="3">
    <source>
        <dbReference type="EMBL" id="MBR0666650.1"/>
    </source>
</evidence>
<dbReference type="InterPro" id="IPR050093">
    <property type="entry name" value="ABC_SmlMolc_Importer"/>
</dbReference>
<dbReference type="GO" id="GO:0005524">
    <property type="term" value="F:ATP binding"/>
    <property type="evidence" value="ECO:0007669"/>
    <property type="project" value="UniProtKB-KW"/>
</dbReference>
<keyword evidence="3" id="KW-0067">ATP-binding</keyword>
<dbReference type="Gene3D" id="3.40.50.300">
    <property type="entry name" value="P-loop containing nucleotide triphosphate hydrolases"/>
    <property type="match status" value="1"/>
</dbReference>
<dbReference type="PROSITE" id="PS50893">
    <property type="entry name" value="ABC_TRANSPORTER_2"/>
    <property type="match status" value="1"/>
</dbReference>
<dbReference type="Pfam" id="PF00005">
    <property type="entry name" value="ABC_tran"/>
    <property type="match status" value="1"/>
</dbReference>
<dbReference type="Pfam" id="PF08402">
    <property type="entry name" value="TOBE_2"/>
    <property type="match status" value="1"/>
</dbReference>
<dbReference type="InterPro" id="IPR013611">
    <property type="entry name" value="Transp-assoc_OB_typ2"/>
</dbReference>
<name>A0ABS5F259_9PROT</name>
<dbReference type="InterPro" id="IPR027417">
    <property type="entry name" value="P-loop_NTPase"/>
</dbReference>
<dbReference type="InterPro" id="IPR008995">
    <property type="entry name" value="Mo/tungstate-bd_C_term_dom"/>
</dbReference>
<dbReference type="PANTHER" id="PTHR42781:SF4">
    <property type="entry name" value="SPERMIDINE_PUTRESCINE IMPORT ATP-BINDING PROTEIN POTA"/>
    <property type="match status" value="1"/>
</dbReference>
<reference evidence="4" key="1">
    <citation type="journal article" date="2021" name="Syst. Appl. Microbiol.">
        <title>Roseomonas hellenica sp. nov., isolated from roots of wild-growing Alkanna tinctoria.</title>
        <authorList>
            <person name="Rat A."/>
            <person name="Naranjo H.D."/>
            <person name="Lebbe L."/>
            <person name="Cnockaert M."/>
            <person name="Krigas N."/>
            <person name="Grigoriadou K."/>
            <person name="Maloupa E."/>
            <person name="Willems A."/>
        </authorList>
    </citation>
    <scope>NUCLEOTIDE SEQUENCE [LARGE SCALE GENOMIC DNA]</scope>
    <source>
        <strain evidence="4">LMG 31523</strain>
    </source>
</reference>
<dbReference type="Proteomes" id="UP001196870">
    <property type="component" value="Unassembled WGS sequence"/>
</dbReference>
<keyword evidence="4" id="KW-1185">Reference proteome</keyword>
<evidence type="ECO:0000259" key="2">
    <source>
        <dbReference type="PROSITE" id="PS50893"/>
    </source>
</evidence>
<dbReference type="InterPro" id="IPR003439">
    <property type="entry name" value="ABC_transporter-like_ATP-bd"/>
</dbReference>
<dbReference type="SUPFAM" id="SSF50331">
    <property type="entry name" value="MOP-like"/>
    <property type="match status" value="1"/>
</dbReference>
<keyword evidence="1" id="KW-0813">Transport</keyword>
<organism evidence="3 4">
    <name type="scientific">Plastoroseomonas hellenica</name>
    <dbReference type="NCBI Taxonomy" id="2687306"/>
    <lineage>
        <taxon>Bacteria</taxon>
        <taxon>Pseudomonadati</taxon>
        <taxon>Pseudomonadota</taxon>
        <taxon>Alphaproteobacteria</taxon>
        <taxon>Acetobacterales</taxon>
        <taxon>Acetobacteraceae</taxon>
        <taxon>Plastoroseomonas</taxon>
    </lineage>
</organism>
<keyword evidence="3" id="KW-0547">Nucleotide-binding</keyword>
<dbReference type="RefSeq" id="WP_211854377.1">
    <property type="nucleotide sequence ID" value="NZ_JAAGBB010000025.1"/>
</dbReference>
<protein>
    <submittedName>
        <fullName evidence="3">ATP-binding cassette domain-containing protein</fullName>
    </submittedName>
</protein>
<feature type="domain" description="ABC transporter" evidence="2">
    <location>
        <begin position="7"/>
        <end position="226"/>
    </location>
</feature>
<sequence length="358" mass="37519">MADDTALRIDGLRYAPRPGMRLLDGLTLEVAAGEWLSLLAASGAGATSLLRLAAGELRPEAGRVAAPGALLVAPLRGGLPWESVTQRLVQPLRKRGMPQAEREALVAGTLDVLRLRHVAEQPPATLSEAEEQRCAIAAALLAEAPLLLLDDPFSAQDPAGRAALLDLLRERQQGRGFAVLHVTRDAAEAMAVADRLAILDRGRILQAGPPEAVFDMPGSAAAARLTGAANLLAGQVEEAEDEEGLTMVKLEAGPFLAGRAVRPLRRGARVWLLVRPEHVAVAAMAADALGDGAIGARVLSVRPQGARMMLRLALGDGTVMEALRPRGFGAAPKPGSPCALAWPPQAARVLLQDLDPKA</sequence>
<dbReference type="EMBL" id="JAAGBB010000025">
    <property type="protein sequence ID" value="MBR0666650.1"/>
    <property type="molecule type" value="Genomic_DNA"/>
</dbReference>
<gene>
    <name evidence="3" type="ORF">GXW71_19985</name>
</gene>
<proteinExistence type="predicted"/>
<dbReference type="PANTHER" id="PTHR42781">
    <property type="entry name" value="SPERMIDINE/PUTRESCINE IMPORT ATP-BINDING PROTEIN POTA"/>
    <property type="match status" value="1"/>
</dbReference>
<dbReference type="SUPFAM" id="SSF52540">
    <property type="entry name" value="P-loop containing nucleoside triphosphate hydrolases"/>
    <property type="match status" value="1"/>
</dbReference>
<comment type="caution">
    <text evidence="3">The sequence shown here is derived from an EMBL/GenBank/DDBJ whole genome shotgun (WGS) entry which is preliminary data.</text>
</comment>
<accession>A0ABS5F259</accession>
<evidence type="ECO:0000313" key="4">
    <source>
        <dbReference type="Proteomes" id="UP001196870"/>
    </source>
</evidence>